<evidence type="ECO:0000256" key="1">
    <source>
        <dbReference type="SAM" id="MobiDB-lite"/>
    </source>
</evidence>
<feature type="compositionally biased region" description="Basic and acidic residues" evidence="1">
    <location>
        <begin position="24"/>
        <end position="51"/>
    </location>
</feature>
<dbReference type="GeneID" id="80801983"/>
<dbReference type="EMBL" id="PDEA01000001">
    <property type="protein sequence ID" value="PEH89781.1"/>
    <property type="molecule type" value="Genomic_DNA"/>
</dbReference>
<dbReference type="RefSeq" id="WP_066532957.1">
    <property type="nucleotide sequence ID" value="NZ_DALZQJ010000013.1"/>
</dbReference>
<reference evidence="3" key="1">
    <citation type="submission" date="2017-09" db="EMBL/GenBank/DDBJ databases">
        <title>FDA dAtabase for Regulatory Grade micrObial Sequences (FDA-ARGOS): Supporting development and validation of Infectious Disease Dx tests.</title>
        <authorList>
            <person name="Minogue T."/>
            <person name="Wolcott M."/>
            <person name="Wasieloski L."/>
            <person name="Aguilar W."/>
            <person name="Moore D."/>
            <person name="Tallon L."/>
            <person name="Sadzewicz L."/>
            <person name="Ott S."/>
            <person name="Zhao X."/>
            <person name="Nagaraj S."/>
            <person name="Vavikolanu K."/>
            <person name="Aluvathingal J."/>
            <person name="Nadendla S."/>
            <person name="Sichtig H."/>
        </authorList>
    </citation>
    <scope>NUCLEOTIDE SEQUENCE [LARGE SCALE GENOMIC DNA]</scope>
    <source>
        <strain evidence="3">FDAARGOS_394</strain>
    </source>
</reference>
<organism evidence="2 3">
    <name type="scientific">Comamonas terrigena</name>
    <dbReference type="NCBI Taxonomy" id="32013"/>
    <lineage>
        <taxon>Bacteria</taxon>
        <taxon>Pseudomonadati</taxon>
        <taxon>Pseudomonadota</taxon>
        <taxon>Betaproteobacteria</taxon>
        <taxon>Burkholderiales</taxon>
        <taxon>Comamonadaceae</taxon>
        <taxon>Comamonas</taxon>
    </lineage>
</organism>
<dbReference type="Proteomes" id="UP000220246">
    <property type="component" value="Unassembled WGS sequence"/>
</dbReference>
<evidence type="ECO:0000313" key="3">
    <source>
        <dbReference type="Proteomes" id="UP000220246"/>
    </source>
</evidence>
<keyword evidence="3" id="KW-1185">Reference proteome</keyword>
<name>A0A2A7UX77_COMTR</name>
<accession>A0A2A7UX77</accession>
<feature type="region of interest" description="Disordered" evidence="1">
    <location>
        <begin position="13"/>
        <end position="70"/>
    </location>
</feature>
<protein>
    <submittedName>
        <fullName evidence="2">Uncharacterized protein</fullName>
    </submittedName>
</protein>
<sequence>MSILNRIVAFLGNPSTQRPDTEDDRYTGDHFTYRPDKEASLEPPEFSRHPQELVQDARVPHRRRTAEEDY</sequence>
<dbReference type="AlphaFoldDB" id="A0A2A7UX77"/>
<proteinExistence type="predicted"/>
<comment type="caution">
    <text evidence="2">The sequence shown here is derived from an EMBL/GenBank/DDBJ whole genome shotgun (WGS) entry which is preliminary data.</text>
</comment>
<evidence type="ECO:0000313" key="2">
    <source>
        <dbReference type="EMBL" id="PEH89781.1"/>
    </source>
</evidence>
<gene>
    <name evidence="2" type="ORF">CRM82_15270</name>
</gene>